<protein>
    <submittedName>
        <fullName evidence="1">Uncharacterized protein</fullName>
    </submittedName>
</protein>
<organism evidence="1">
    <name type="scientific">marine sediment metagenome</name>
    <dbReference type="NCBI Taxonomy" id="412755"/>
    <lineage>
        <taxon>unclassified sequences</taxon>
        <taxon>metagenomes</taxon>
        <taxon>ecological metagenomes</taxon>
    </lineage>
</organism>
<feature type="non-terminal residue" evidence="1">
    <location>
        <position position="165"/>
    </location>
</feature>
<evidence type="ECO:0000313" key="1">
    <source>
        <dbReference type="EMBL" id="GAI24586.1"/>
    </source>
</evidence>
<proteinExistence type="predicted"/>
<name>X1N2W2_9ZZZZ</name>
<dbReference type="InterPro" id="IPR021272">
    <property type="entry name" value="DUF2851"/>
</dbReference>
<sequence length="165" mass="18515">MWHDTEATTKLQNGESIPTLALHRYIKGSINQRLSAVEPPVTLTKPGLKATEHLTTGIIAEFLDSAGEERFLTKATKFQVDLAQMEASQCLYQGIMGALGYSKNKLPFLELARRVPLQILESITRNKISDEECLSRQQALLLGTAGLLPSQRQDRHQENKLDDKW</sequence>
<dbReference type="Pfam" id="PF11013">
    <property type="entry name" value="DUF2851"/>
    <property type="match status" value="1"/>
</dbReference>
<dbReference type="AlphaFoldDB" id="X1N2W2"/>
<reference evidence="1" key="1">
    <citation type="journal article" date="2014" name="Front. Microbiol.">
        <title>High frequency of phylogenetically diverse reductive dehalogenase-homologous genes in deep subseafloor sedimentary metagenomes.</title>
        <authorList>
            <person name="Kawai M."/>
            <person name="Futagami T."/>
            <person name="Toyoda A."/>
            <person name="Takaki Y."/>
            <person name="Nishi S."/>
            <person name="Hori S."/>
            <person name="Arai W."/>
            <person name="Tsubouchi T."/>
            <person name="Morono Y."/>
            <person name="Uchiyama I."/>
            <person name="Ito T."/>
            <person name="Fujiyama A."/>
            <person name="Inagaki F."/>
            <person name="Takami H."/>
        </authorList>
    </citation>
    <scope>NUCLEOTIDE SEQUENCE</scope>
    <source>
        <strain evidence="1">Expedition CK06-06</strain>
    </source>
</reference>
<gene>
    <name evidence="1" type="ORF">S06H3_29878</name>
</gene>
<accession>X1N2W2</accession>
<comment type="caution">
    <text evidence="1">The sequence shown here is derived from an EMBL/GenBank/DDBJ whole genome shotgun (WGS) entry which is preliminary data.</text>
</comment>
<dbReference type="EMBL" id="BARV01017547">
    <property type="protein sequence ID" value="GAI24586.1"/>
    <property type="molecule type" value="Genomic_DNA"/>
</dbReference>